<dbReference type="SUPFAM" id="SSF101386">
    <property type="entry name" value="all-alpha NTP pyrophosphatases"/>
    <property type="match status" value="1"/>
</dbReference>
<reference evidence="2 3" key="1">
    <citation type="journal article" date="2023" name="Microbiol. Spectr.">
        <title>Symbiosis of Carpenter Bees with Uncharacterized Lactic Acid Bacteria Showing NAD Auxotrophy.</title>
        <authorList>
            <person name="Kawasaki S."/>
            <person name="Ozawa K."/>
            <person name="Mori T."/>
            <person name="Yamamoto A."/>
            <person name="Ito M."/>
            <person name="Ohkuma M."/>
            <person name="Sakamoto M."/>
            <person name="Matsutani M."/>
        </authorList>
    </citation>
    <scope>NUCLEOTIDE SEQUENCE [LARGE SCALE GENOMIC DNA]</scope>
    <source>
        <strain evidence="2 3">Kim32-2</strain>
    </source>
</reference>
<organism evidence="2 3">
    <name type="scientific">Lactobacillus xylocopicola</name>
    <dbReference type="NCBI Taxonomy" id="2976676"/>
    <lineage>
        <taxon>Bacteria</taxon>
        <taxon>Bacillati</taxon>
        <taxon>Bacillota</taxon>
        <taxon>Bacilli</taxon>
        <taxon>Lactobacillales</taxon>
        <taxon>Lactobacillaceae</taxon>
        <taxon>Lactobacillus</taxon>
    </lineage>
</organism>
<dbReference type="CDD" id="cd11532">
    <property type="entry name" value="NTP-PPase_COG4997"/>
    <property type="match status" value="1"/>
</dbReference>
<gene>
    <name evidence="2" type="ORF">KIM322_11070</name>
</gene>
<dbReference type="Proteomes" id="UP001321741">
    <property type="component" value="Chromosome"/>
</dbReference>
<evidence type="ECO:0000313" key="2">
    <source>
        <dbReference type="EMBL" id="BDR60846.1"/>
    </source>
</evidence>
<dbReference type="InterPro" id="IPR038735">
    <property type="entry name" value="MSMEG_1276-like_NTP-PPase_dom"/>
</dbReference>
<protein>
    <submittedName>
        <fullName evidence="2">Phosphoribosyl-ATP pyrophosphohydrolase</fullName>
    </submittedName>
</protein>
<dbReference type="Gene3D" id="1.10.287.1080">
    <property type="entry name" value="MazG-like"/>
    <property type="match status" value="1"/>
</dbReference>
<accession>A0ABN6SNL9</accession>
<sequence length="97" mass="11195">MEKLVRDKIPELAKAASFRQLSEEEIEPALKKKLLEETNEVLEAQTEDNLLEELGDVYEVLVAYLNFKGISRADFLKLVEKKRSSNGGFTEFWSMKQ</sequence>
<dbReference type="RefSeq" id="WP_317637089.1">
    <property type="nucleotide sequence ID" value="NZ_AP026803.1"/>
</dbReference>
<name>A0ABN6SNL9_9LACO</name>
<keyword evidence="3" id="KW-1185">Reference proteome</keyword>
<dbReference type="EMBL" id="AP026803">
    <property type="protein sequence ID" value="BDR60846.1"/>
    <property type="molecule type" value="Genomic_DNA"/>
</dbReference>
<evidence type="ECO:0000259" key="1">
    <source>
        <dbReference type="Pfam" id="PF03819"/>
    </source>
</evidence>
<proteinExistence type="predicted"/>
<dbReference type="InterPro" id="IPR004518">
    <property type="entry name" value="MazG-like_dom"/>
</dbReference>
<dbReference type="Pfam" id="PF03819">
    <property type="entry name" value="MazG"/>
    <property type="match status" value="1"/>
</dbReference>
<evidence type="ECO:0000313" key="3">
    <source>
        <dbReference type="Proteomes" id="UP001321741"/>
    </source>
</evidence>
<feature type="domain" description="NTP pyrophosphohydrolase MazG-like" evidence="1">
    <location>
        <begin position="29"/>
        <end position="81"/>
    </location>
</feature>